<gene>
    <name evidence="7" type="ORF">FHL15_004778</name>
</gene>
<feature type="compositionally biased region" description="Polar residues" evidence="5">
    <location>
        <begin position="422"/>
        <end position="435"/>
    </location>
</feature>
<evidence type="ECO:0000313" key="7">
    <source>
        <dbReference type="EMBL" id="TRX94311.1"/>
    </source>
</evidence>
<dbReference type="SUPFAM" id="SSF52540">
    <property type="entry name" value="P-loop containing nucleoside triphosphate hydrolases"/>
    <property type="match status" value="1"/>
</dbReference>
<keyword evidence="2" id="KW-0547">Nucleotide-binding</keyword>
<feature type="domain" description="EngB-type G" evidence="6">
    <location>
        <begin position="169"/>
        <end position="379"/>
    </location>
</feature>
<dbReference type="InterPro" id="IPR006073">
    <property type="entry name" value="GTP-bd"/>
</dbReference>
<evidence type="ECO:0000256" key="5">
    <source>
        <dbReference type="SAM" id="MobiDB-lite"/>
    </source>
</evidence>
<dbReference type="CDD" id="cd01876">
    <property type="entry name" value="YihA_EngB"/>
    <property type="match status" value="1"/>
</dbReference>
<dbReference type="Gene3D" id="3.40.50.300">
    <property type="entry name" value="P-loop containing nucleotide triphosphate hydrolases"/>
    <property type="match status" value="1"/>
</dbReference>
<keyword evidence="1" id="KW-0479">Metal-binding</keyword>
<dbReference type="Proteomes" id="UP000319160">
    <property type="component" value="Unassembled WGS sequence"/>
</dbReference>
<keyword evidence="8" id="KW-1185">Reference proteome</keyword>
<dbReference type="PROSITE" id="PS51706">
    <property type="entry name" value="G_ENGB"/>
    <property type="match status" value="1"/>
</dbReference>
<dbReference type="PANTHER" id="PTHR46498:SF1">
    <property type="entry name" value="GTP-BINDING PROTEIN 8"/>
    <property type="match status" value="1"/>
</dbReference>
<keyword evidence="3" id="KW-0460">Magnesium</keyword>
<name>A0A553I284_9PEZI</name>
<dbReference type="GO" id="GO:0005739">
    <property type="term" value="C:mitochondrion"/>
    <property type="evidence" value="ECO:0007669"/>
    <property type="project" value="TreeGrafter"/>
</dbReference>
<dbReference type="EMBL" id="VFLP01000023">
    <property type="protein sequence ID" value="TRX94311.1"/>
    <property type="molecule type" value="Genomic_DNA"/>
</dbReference>
<evidence type="ECO:0000259" key="6">
    <source>
        <dbReference type="PROSITE" id="PS51706"/>
    </source>
</evidence>
<evidence type="ECO:0000256" key="2">
    <source>
        <dbReference type="ARBA" id="ARBA00022741"/>
    </source>
</evidence>
<dbReference type="STRING" id="2512241.A0A553I284"/>
<dbReference type="Pfam" id="PF01926">
    <property type="entry name" value="MMR_HSR1"/>
    <property type="match status" value="1"/>
</dbReference>
<accession>A0A553I284</accession>
<dbReference type="AlphaFoldDB" id="A0A553I284"/>
<evidence type="ECO:0000256" key="1">
    <source>
        <dbReference type="ARBA" id="ARBA00022723"/>
    </source>
</evidence>
<proteinExistence type="predicted"/>
<evidence type="ECO:0000256" key="3">
    <source>
        <dbReference type="ARBA" id="ARBA00022842"/>
    </source>
</evidence>
<keyword evidence="4" id="KW-0342">GTP-binding</keyword>
<feature type="region of interest" description="Disordered" evidence="5">
    <location>
        <begin position="417"/>
        <end position="478"/>
    </location>
</feature>
<evidence type="ECO:0000256" key="4">
    <source>
        <dbReference type="ARBA" id="ARBA00023134"/>
    </source>
</evidence>
<dbReference type="InterPro" id="IPR027417">
    <property type="entry name" value="P-loop_NTPase"/>
</dbReference>
<dbReference type="GO" id="GO:0046872">
    <property type="term" value="F:metal ion binding"/>
    <property type="evidence" value="ECO:0007669"/>
    <property type="project" value="UniProtKB-KW"/>
</dbReference>
<evidence type="ECO:0000313" key="8">
    <source>
        <dbReference type="Proteomes" id="UP000319160"/>
    </source>
</evidence>
<dbReference type="OrthoDB" id="391988at2759"/>
<dbReference type="InterPro" id="IPR030393">
    <property type="entry name" value="G_ENGB_dom"/>
</dbReference>
<reference evidence="8" key="1">
    <citation type="submission" date="2019-06" db="EMBL/GenBank/DDBJ databases">
        <title>Draft genome sequence of the griseofulvin-producing fungus Xylaria cubensis strain G536.</title>
        <authorList>
            <person name="Mead M.E."/>
            <person name="Raja H.A."/>
            <person name="Steenwyk J.L."/>
            <person name="Knowles S.L."/>
            <person name="Oberlies N.H."/>
            <person name="Rokas A."/>
        </authorList>
    </citation>
    <scope>NUCLEOTIDE SEQUENCE [LARGE SCALE GENOMIC DNA]</scope>
    <source>
        <strain evidence="8">G536</strain>
    </source>
</reference>
<dbReference type="PANTHER" id="PTHR46498">
    <property type="entry name" value="GTP-BINDING PROTEIN 8"/>
    <property type="match status" value="1"/>
</dbReference>
<dbReference type="GO" id="GO:0005525">
    <property type="term" value="F:GTP binding"/>
    <property type="evidence" value="ECO:0007669"/>
    <property type="project" value="UniProtKB-KW"/>
</dbReference>
<dbReference type="InterPro" id="IPR052279">
    <property type="entry name" value="EngB_GTPase"/>
</dbReference>
<sequence>MLSELPRANRSVRRTWIDDFVEGHGGLLVKTRDFEGPKCIRDSVTCMMMPATSLPLKALLAMPTALRPILLGAFAPTSSRPRWSQNRCFSASTFRYAAAKYPKVAALLIPEFRTSAITEITPDDLFKTSSLASAPGQPLEDELTKLYIRNPAAFVYAESDFYKLRKNTRVPEVCILGRSNVGKSSFVNALANRSSNGLAHVSTKAGKTRSINTYGFGPAPTIKELQDQGSKRKDEDIPTHTFHLVDMPGYGHASLKEWGKNIALYLKKRNFVKGAIVLIDAEVGPKDSDFHLLQLLSEAQLKTAIVMTKADKVRKGLEGLRETCTKVWDGIRAIEAQSTDGNWVWEKDVYVTAVGAKDSAVARSTLTTARLAVARLAGLIKDDRLNVERNKRWSGKMISFDDLQYASGKSSISETKLGAVKSSGTGQDTPSSSGTAPDVSKGNSAFAELEQATKAQHSSPIITRPRPRLRSRRGRTPVRAFHSTPIRNNERMSDKPTPDELKLIIDDFLKTLKADTPRDKLRRLWQEREECPTFFKASPRKIRDRQVWRLQQRFPEQTSRTRAVYNKRLQIEERRHWSASNWDNETKAALKNEWPVIEETSIHNNVNGAIDVTEFEAMFNASGGLAGRQGPAKKN</sequence>
<organism evidence="7 8">
    <name type="scientific">Xylaria flabelliformis</name>
    <dbReference type="NCBI Taxonomy" id="2512241"/>
    <lineage>
        <taxon>Eukaryota</taxon>
        <taxon>Fungi</taxon>
        <taxon>Dikarya</taxon>
        <taxon>Ascomycota</taxon>
        <taxon>Pezizomycotina</taxon>
        <taxon>Sordariomycetes</taxon>
        <taxon>Xylariomycetidae</taxon>
        <taxon>Xylariales</taxon>
        <taxon>Xylariaceae</taxon>
        <taxon>Xylaria</taxon>
    </lineage>
</organism>
<protein>
    <recommendedName>
        <fullName evidence="6">EngB-type G domain-containing protein</fullName>
    </recommendedName>
</protein>
<comment type="caution">
    <text evidence="7">The sequence shown here is derived from an EMBL/GenBank/DDBJ whole genome shotgun (WGS) entry which is preliminary data.</text>
</comment>
<feature type="compositionally biased region" description="Basic residues" evidence="5">
    <location>
        <begin position="465"/>
        <end position="476"/>
    </location>
</feature>